<dbReference type="EMBL" id="QJKJ01006712">
    <property type="protein sequence ID" value="RDX85753.1"/>
    <property type="molecule type" value="Genomic_DNA"/>
</dbReference>
<name>A0A371G5Y2_MUCPR</name>
<reference evidence="2" key="1">
    <citation type="submission" date="2018-05" db="EMBL/GenBank/DDBJ databases">
        <title>Draft genome of Mucuna pruriens seed.</title>
        <authorList>
            <person name="Nnadi N.E."/>
            <person name="Vos R."/>
            <person name="Hasami M.H."/>
            <person name="Devisetty U.K."/>
            <person name="Aguiy J.C."/>
        </authorList>
    </citation>
    <scope>NUCLEOTIDE SEQUENCE [LARGE SCALE GENOMIC DNA]</scope>
    <source>
        <strain evidence="2">JCA_2017</strain>
    </source>
</reference>
<comment type="caution">
    <text evidence="2">The sequence shown here is derived from an EMBL/GenBank/DDBJ whole genome shotgun (WGS) entry which is preliminary data.</text>
</comment>
<sequence length="122" mass="14398">MSNLLAKLIPMKYKGKENIREYIMEMSNLVSKLKSLKLELGADLLLHLKNKWSLNELISHCVQEKERLQRDKIKTAHFASTSHNKKRKNIKGVVKRSSQQKKPKNNEEFTYYFCKKSAYLKK</sequence>
<organism evidence="2 3">
    <name type="scientific">Mucuna pruriens</name>
    <name type="common">Velvet bean</name>
    <name type="synonym">Dolichos pruriens</name>
    <dbReference type="NCBI Taxonomy" id="157652"/>
    <lineage>
        <taxon>Eukaryota</taxon>
        <taxon>Viridiplantae</taxon>
        <taxon>Streptophyta</taxon>
        <taxon>Embryophyta</taxon>
        <taxon>Tracheophyta</taxon>
        <taxon>Spermatophyta</taxon>
        <taxon>Magnoliopsida</taxon>
        <taxon>eudicotyledons</taxon>
        <taxon>Gunneridae</taxon>
        <taxon>Pentapetalae</taxon>
        <taxon>rosids</taxon>
        <taxon>fabids</taxon>
        <taxon>Fabales</taxon>
        <taxon>Fabaceae</taxon>
        <taxon>Papilionoideae</taxon>
        <taxon>50 kb inversion clade</taxon>
        <taxon>NPAAA clade</taxon>
        <taxon>indigoferoid/millettioid clade</taxon>
        <taxon>Phaseoleae</taxon>
        <taxon>Mucuna</taxon>
    </lineage>
</organism>
<proteinExistence type="predicted"/>
<feature type="non-terminal residue" evidence="2">
    <location>
        <position position="1"/>
    </location>
</feature>
<keyword evidence="3" id="KW-1185">Reference proteome</keyword>
<dbReference type="Proteomes" id="UP000257109">
    <property type="component" value="Unassembled WGS sequence"/>
</dbReference>
<evidence type="ECO:0000313" key="3">
    <source>
        <dbReference type="Proteomes" id="UP000257109"/>
    </source>
</evidence>
<protein>
    <submittedName>
        <fullName evidence="2">Uncharacterized protein</fullName>
    </submittedName>
</protein>
<dbReference type="OrthoDB" id="1418838at2759"/>
<evidence type="ECO:0000313" key="2">
    <source>
        <dbReference type="EMBL" id="RDX85753.1"/>
    </source>
</evidence>
<feature type="region of interest" description="Disordered" evidence="1">
    <location>
        <begin position="75"/>
        <end position="104"/>
    </location>
</feature>
<dbReference type="AlphaFoldDB" id="A0A371G5Y2"/>
<accession>A0A371G5Y2</accession>
<evidence type="ECO:0000256" key="1">
    <source>
        <dbReference type="SAM" id="MobiDB-lite"/>
    </source>
</evidence>
<feature type="compositionally biased region" description="Basic residues" evidence="1">
    <location>
        <begin position="83"/>
        <end position="103"/>
    </location>
</feature>
<gene>
    <name evidence="2" type="ORF">CR513_33015</name>
</gene>